<dbReference type="PANTHER" id="PTHR43671">
    <property type="entry name" value="SERINE/THREONINE-PROTEIN KINASE NEK"/>
    <property type="match status" value="1"/>
</dbReference>
<name>A0A8H4WB40_9HELO</name>
<organism evidence="8 9">
    <name type="scientific">Cudoniella acicularis</name>
    <dbReference type="NCBI Taxonomy" id="354080"/>
    <lineage>
        <taxon>Eukaryota</taxon>
        <taxon>Fungi</taxon>
        <taxon>Dikarya</taxon>
        <taxon>Ascomycota</taxon>
        <taxon>Pezizomycotina</taxon>
        <taxon>Leotiomycetes</taxon>
        <taxon>Helotiales</taxon>
        <taxon>Tricladiaceae</taxon>
        <taxon>Cudoniella</taxon>
    </lineage>
</organism>
<gene>
    <name evidence="8" type="ORF">G7Y89_g541</name>
</gene>
<dbReference type="SUPFAM" id="SSF56112">
    <property type="entry name" value="Protein kinase-like (PK-like)"/>
    <property type="match status" value="1"/>
</dbReference>
<evidence type="ECO:0000313" key="9">
    <source>
        <dbReference type="Proteomes" id="UP000566819"/>
    </source>
</evidence>
<keyword evidence="9" id="KW-1185">Reference proteome</keyword>
<feature type="region of interest" description="Disordered" evidence="6">
    <location>
        <begin position="275"/>
        <end position="328"/>
    </location>
</feature>
<dbReference type="PROSITE" id="PS00108">
    <property type="entry name" value="PROTEIN_KINASE_ST"/>
    <property type="match status" value="1"/>
</dbReference>
<dbReference type="Pfam" id="PF00069">
    <property type="entry name" value="Pkinase"/>
    <property type="match status" value="1"/>
</dbReference>
<evidence type="ECO:0000256" key="1">
    <source>
        <dbReference type="ARBA" id="ARBA00012513"/>
    </source>
</evidence>
<keyword evidence="4" id="KW-0418">Kinase</keyword>
<evidence type="ECO:0000256" key="2">
    <source>
        <dbReference type="ARBA" id="ARBA00022679"/>
    </source>
</evidence>
<dbReference type="GO" id="GO:0004674">
    <property type="term" value="F:protein serine/threonine kinase activity"/>
    <property type="evidence" value="ECO:0007669"/>
    <property type="project" value="UniProtKB-EC"/>
</dbReference>
<dbReference type="AlphaFoldDB" id="A0A8H4WB40"/>
<evidence type="ECO:0000256" key="3">
    <source>
        <dbReference type="ARBA" id="ARBA00022741"/>
    </source>
</evidence>
<dbReference type="Gene3D" id="1.10.510.10">
    <property type="entry name" value="Transferase(Phosphotransferase) domain 1"/>
    <property type="match status" value="1"/>
</dbReference>
<dbReference type="PANTHER" id="PTHR43671:SF13">
    <property type="entry name" value="SERINE_THREONINE-PROTEIN KINASE NEK2"/>
    <property type="match status" value="1"/>
</dbReference>
<comment type="caution">
    <text evidence="8">The sequence shown here is derived from an EMBL/GenBank/DDBJ whole genome shotgun (WGS) entry which is preliminary data.</text>
</comment>
<dbReference type="GO" id="GO:0005524">
    <property type="term" value="F:ATP binding"/>
    <property type="evidence" value="ECO:0007669"/>
    <property type="project" value="UniProtKB-KW"/>
</dbReference>
<evidence type="ECO:0000256" key="5">
    <source>
        <dbReference type="ARBA" id="ARBA00022840"/>
    </source>
</evidence>
<feature type="domain" description="Protein kinase" evidence="7">
    <location>
        <begin position="1"/>
        <end position="253"/>
    </location>
</feature>
<accession>A0A8H4WB40</accession>
<dbReference type="InterPro" id="IPR000719">
    <property type="entry name" value="Prot_kinase_dom"/>
</dbReference>
<protein>
    <recommendedName>
        <fullName evidence="1">non-specific serine/threonine protein kinase</fullName>
        <ecNumber evidence="1">2.7.11.1</ecNumber>
    </recommendedName>
</protein>
<dbReference type="InterPro" id="IPR011009">
    <property type="entry name" value="Kinase-like_dom_sf"/>
</dbReference>
<evidence type="ECO:0000256" key="6">
    <source>
        <dbReference type="SAM" id="MobiDB-lite"/>
    </source>
</evidence>
<evidence type="ECO:0000313" key="8">
    <source>
        <dbReference type="EMBL" id="KAF4637559.1"/>
    </source>
</evidence>
<dbReference type="PROSITE" id="PS50011">
    <property type="entry name" value="PROTEIN_KINASE_DOM"/>
    <property type="match status" value="1"/>
</dbReference>
<dbReference type="EC" id="2.7.11.1" evidence="1"/>
<evidence type="ECO:0000259" key="7">
    <source>
        <dbReference type="PROSITE" id="PS50011"/>
    </source>
</evidence>
<dbReference type="OrthoDB" id="3551577at2759"/>
<keyword evidence="2" id="KW-0808">Transferase</keyword>
<dbReference type="InterPro" id="IPR050660">
    <property type="entry name" value="NEK_Ser/Thr_kinase"/>
</dbReference>
<dbReference type="EMBL" id="JAAMPI010000019">
    <property type="protein sequence ID" value="KAF4637559.1"/>
    <property type="molecule type" value="Genomic_DNA"/>
</dbReference>
<proteinExistence type="predicted"/>
<keyword evidence="5" id="KW-0067">ATP-binding</keyword>
<dbReference type="SMART" id="SM00220">
    <property type="entry name" value="S_TKc"/>
    <property type="match status" value="1"/>
</dbReference>
<keyword evidence="3" id="KW-0547">Nucleotide-binding</keyword>
<reference evidence="8 9" key="1">
    <citation type="submission" date="2020-03" db="EMBL/GenBank/DDBJ databases">
        <title>Draft Genome Sequence of Cudoniella acicularis.</title>
        <authorList>
            <person name="Buettner E."/>
            <person name="Kellner H."/>
        </authorList>
    </citation>
    <scope>NUCLEOTIDE SEQUENCE [LARGE SCALE GENOMIC DNA]</scope>
    <source>
        <strain evidence="8 9">DSM 108380</strain>
    </source>
</reference>
<dbReference type="InterPro" id="IPR008271">
    <property type="entry name" value="Ser/Thr_kinase_AS"/>
</dbReference>
<evidence type="ECO:0000256" key="4">
    <source>
        <dbReference type="ARBA" id="ARBA00022777"/>
    </source>
</evidence>
<dbReference type="Proteomes" id="UP000566819">
    <property type="component" value="Unassembled WGS sequence"/>
</dbReference>
<sequence>MGTRTRTSWSVPSRNHHTCKIVAVKAEVPEWRIYSEKDFRARVELEVNLVKQVEHHDNIVPYTYTQGFKIGEKIEIFMPIYNGNLYQLLERLRDEELEAVRPMTNRMLYQILHALDFVHTYNPQVIHRDIKPANILYQGDKFLLTDFGIAKVVDTSRTIAGSKWYVAPEVRQNEELPPEAEREVTWQHWEQWHRHLQTLLSQHEPRMAAMLVDVADQRPTAHRLLRDFFPHTSLQNAQTNATSSSFGVSSPLMNQVNGTTIIYSAAPTPMEWTRTGATGFFQGKPWPTQRDESTQPSQPNPVAAQSPKAPPNRQPGIRRKGSVEFKADGPGGSGSLWVATNQCLGASVSCVNIAERLNR</sequence>